<keyword evidence="2" id="KW-1185">Reference proteome</keyword>
<organism evidence="1 2">
    <name type="scientific">Acetatifactor muris</name>
    <dbReference type="NCBI Taxonomy" id="879566"/>
    <lineage>
        <taxon>Bacteria</taxon>
        <taxon>Bacillati</taxon>
        <taxon>Bacillota</taxon>
        <taxon>Clostridia</taxon>
        <taxon>Lachnospirales</taxon>
        <taxon>Lachnospiraceae</taxon>
        <taxon>Acetatifactor</taxon>
    </lineage>
</organism>
<proteinExistence type="predicted"/>
<dbReference type="EMBL" id="OFSM01000031">
    <property type="protein sequence ID" value="SOY31758.1"/>
    <property type="molecule type" value="Genomic_DNA"/>
</dbReference>
<dbReference type="AlphaFoldDB" id="A0A2K4ZMQ7"/>
<reference evidence="1 2" key="1">
    <citation type="submission" date="2018-01" db="EMBL/GenBank/DDBJ databases">
        <authorList>
            <person name="Gaut B.S."/>
            <person name="Morton B.R."/>
            <person name="Clegg M.T."/>
            <person name="Duvall M.R."/>
        </authorList>
    </citation>
    <scope>NUCLEOTIDE SEQUENCE [LARGE SCALE GENOMIC DNA]</scope>
    <source>
        <strain evidence="1">GP69</strain>
    </source>
</reference>
<evidence type="ECO:0000313" key="2">
    <source>
        <dbReference type="Proteomes" id="UP000236311"/>
    </source>
</evidence>
<evidence type="ECO:0000313" key="1">
    <source>
        <dbReference type="EMBL" id="SOY31758.1"/>
    </source>
</evidence>
<accession>A0A2K4ZMQ7</accession>
<sequence length="36" mass="3840">MTFEDMDRIVFAGDSVTDMGSDQPVGEGLFDSLGTV</sequence>
<name>A0A2K4ZMQ7_9FIRM</name>
<dbReference type="Proteomes" id="UP000236311">
    <property type="component" value="Unassembled WGS sequence"/>
</dbReference>
<evidence type="ECO:0008006" key="3">
    <source>
        <dbReference type="Google" id="ProtNLM"/>
    </source>
</evidence>
<protein>
    <recommendedName>
        <fullName evidence="3">GDSL-like Lipase/Acylhydrolase</fullName>
    </recommendedName>
</protein>
<gene>
    <name evidence="1" type="ORF">AMURIS_04506</name>
</gene>